<evidence type="ECO:0000313" key="2">
    <source>
        <dbReference type="Proteomes" id="UP001292094"/>
    </source>
</evidence>
<proteinExistence type="predicted"/>
<protein>
    <submittedName>
        <fullName evidence="1">Uncharacterized protein</fullName>
    </submittedName>
</protein>
<comment type="caution">
    <text evidence="1">The sequence shown here is derived from an EMBL/GenBank/DDBJ whole genome shotgun (WGS) entry which is preliminary data.</text>
</comment>
<evidence type="ECO:0000313" key="1">
    <source>
        <dbReference type="EMBL" id="KAK4299944.1"/>
    </source>
</evidence>
<gene>
    <name evidence="1" type="ORF">Pmani_027828</name>
</gene>
<organism evidence="1 2">
    <name type="scientific">Petrolisthes manimaculis</name>
    <dbReference type="NCBI Taxonomy" id="1843537"/>
    <lineage>
        <taxon>Eukaryota</taxon>
        <taxon>Metazoa</taxon>
        <taxon>Ecdysozoa</taxon>
        <taxon>Arthropoda</taxon>
        <taxon>Crustacea</taxon>
        <taxon>Multicrustacea</taxon>
        <taxon>Malacostraca</taxon>
        <taxon>Eumalacostraca</taxon>
        <taxon>Eucarida</taxon>
        <taxon>Decapoda</taxon>
        <taxon>Pleocyemata</taxon>
        <taxon>Anomura</taxon>
        <taxon>Galatheoidea</taxon>
        <taxon>Porcellanidae</taxon>
        <taxon>Petrolisthes</taxon>
    </lineage>
</organism>
<name>A0AAE1TYN2_9EUCA</name>
<dbReference type="EMBL" id="JAWZYT010003148">
    <property type="protein sequence ID" value="KAK4299944.1"/>
    <property type="molecule type" value="Genomic_DNA"/>
</dbReference>
<dbReference type="Proteomes" id="UP001292094">
    <property type="component" value="Unassembled WGS sequence"/>
</dbReference>
<dbReference type="AlphaFoldDB" id="A0AAE1TYN2"/>
<accession>A0AAE1TYN2</accession>
<sequence>MNTFSKRERQNPDWFEAGIAELEPALSAKRTALLDYKREPSEKTLAAFRNARNDAQGIARRCSKDRSTLHQRLLAEPLSEHSTLL</sequence>
<reference evidence="1" key="1">
    <citation type="submission" date="2023-11" db="EMBL/GenBank/DDBJ databases">
        <title>Genome assemblies of two species of porcelain crab, Petrolisthes cinctipes and Petrolisthes manimaculis (Anomura: Porcellanidae).</title>
        <authorList>
            <person name="Angst P."/>
        </authorList>
    </citation>
    <scope>NUCLEOTIDE SEQUENCE</scope>
    <source>
        <strain evidence="1">PB745_02</strain>
        <tissue evidence="1">Gill</tissue>
    </source>
</reference>
<keyword evidence="2" id="KW-1185">Reference proteome</keyword>